<gene>
    <name evidence="5" type="ORF">PIB30_038405</name>
</gene>
<reference evidence="5 6" key="1">
    <citation type="journal article" date="2023" name="Plants (Basel)">
        <title>Bridging the Gap: Combining Genomics and Transcriptomics Approaches to Understand Stylosanthes scabra, an Orphan Legume from the Brazilian Caatinga.</title>
        <authorList>
            <person name="Ferreira-Neto J.R.C."/>
            <person name="da Silva M.D."/>
            <person name="Binneck E."/>
            <person name="de Melo N.F."/>
            <person name="da Silva R.H."/>
            <person name="de Melo A.L.T.M."/>
            <person name="Pandolfi V."/>
            <person name="Bustamante F.O."/>
            <person name="Brasileiro-Vidal A.C."/>
            <person name="Benko-Iseppon A.M."/>
        </authorList>
    </citation>
    <scope>NUCLEOTIDE SEQUENCE [LARGE SCALE GENOMIC DNA]</scope>
    <source>
        <tissue evidence="5">Leaves</tissue>
    </source>
</reference>
<feature type="domain" description="Plus3" evidence="3">
    <location>
        <begin position="174"/>
        <end position="298"/>
    </location>
</feature>
<dbReference type="PROSITE" id="PS51360">
    <property type="entry name" value="PLUS3"/>
    <property type="match status" value="1"/>
</dbReference>
<dbReference type="Gene3D" id="3.30.1490.40">
    <property type="match status" value="1"/>
</dbReference>
<dbReference type="Pfam" id="PF02213">
    <property type="entry name" value="GYF"/>
    <property type="match status" value="1"/>
</dbReference>
<dbReference type="PANTHER" id="PTHR46851:SF11">
    <property type="entry name" value="GYF DOMAIN-CONTAINING PROTEIN"/>
    <property type="match status" value="1"/>
</dbReference>
<dbReference type="PROSITE" id="PS50829">
    <property type="entry name" value="GYF"/>
    <property type="match status" value="1"/>
</dbReference>
<dbReference type="PANTHER" id="PTHR46851">
    <property type="entry name" value="OS01G0884500 PROTEIN"/>
    <property type="match status" value="1"/>
</dbReference>
<dbReference type="PROSITE" id="PS51925">
    <property type="entry name" value="SWIB_MDM2"/>
    <property type="match status" value="1"/>
</dbReference>
<keyword evidence="6" id="KW-1185">Reference proteome</keyword>
<proteinExistence type="predicted"/>
<feature type="region of interest" description="Disordered" evidence="1">
    <location>
        <begin position="130"/>
        <end position="160"/>
    </location>
</feature>
<dbReference type="InterPro" id="IPR035445">
    <property type="entry name" value="GYF-like_dom_sf"/>
</dbReference>
<feature type="domain" description="DM2" evidence="4">
    <location>
        <begin position="38"/>
        <end position="121"/>
    </location>
</feature>
<evidence type="ECO:0000313" key="5">
    <source>
        <dbReference type="EMBL" id="MED6146850.1"/>
    </source>
</evidence>
<dbReference type="SUPFAM" id="SSF159042">
    <property type="entry name" value="Plus3-like"/>
    <property type="match status" value="1"/>
</dbReference>
<dbReference type="InterPro" id="IPR004343">
    <property type="entry name" value="Plus-3_dom"/>
</dbReference>
<dbReference type="InterPro" id="IPR045894">
    <property type="entry name" value="At5g08430-like"/>
</dbReference>
<dbReference type="Pfam" id="PF03126">
    <property type="entry name" value="Plus-3"/>
    <property type="match status" value="1"/>
</dbReference>
<protein>
    <submittedName>
        <fullName evidence="5">Uncharacterized protein</fullName>
    </submittedName>
</protein>
<evidence type="ECO:0000259" key="4">
    <source>
        <dbReference type="PROSITE" id="PS51925"/>
    </source>
</evidence>
<dbReference type="InterPro" id="IPR003121">
    <property type="entry name" value="SWIB_MDM2_domain"/>
</dbReference>
<dbReference type="InterPro" id="IPR003169">
    <property type="entry name" value="GYF"/>
</dbReference>
<dbReference type="Pfam" id="PF25980">
    <property type="entry name" value="NERD_plant"/>
    <property type="match status" value="1"/>
</dbReference>
<dbReference type="Gene3D" id="3.90.70.200">
    <property type="entry name" value="Plus-3 domain"/>
    <property type="match status" value="1"/>
</dbReference>
<accession>A0ABU6TDS3</accession>
<feature type="region of interest" description="Disordered" evidence="1">
    <location>
        <begin position="401"/>
        <end position="448"/>
    </location>
</feature>
<dbReference type="Pfam" id="PF02201">
    <property type="entry name" value="SWIB"/>
    <property type="match status" value="1"/>
</dbReference>
<evidence type="ECO:0000256" key="1">
    <source>
        <dbReference type="SAM" id="MobiDB-lite"/>
    </source>
</evidence>
<feature type="compositionally biased region" description="Acidic residues" evidence="1">
    <location>
        <begin position="561"/>
        <end position="573"/>
    </location>
</feature>
<evidence type="ECO:0000259" key="3">
    <source>
        <dbReference type="PROSITE" id="PS51360"/>
    </source>
</evidence>
<evidence type="ECO:0000259" key="2">
    <source>
        <dbReference type="PROSITE" id="PS50829"/>
    </source>
</evidence>
<organism evidence="5 6">
    <name type="scientific">Stylosanthes scabra</name>
    <dbReference type="NCBI Taxonomy" id="79078"/>
    <lineage>
        <taxon>Eukaryota</taxon>
        <taxon>Viridiplantae</taxon>
        <taxon>Streptophyta</taxon>
        <taxon>Embryophyta</taxon>
        <taxon>Tracheophyta</taxon>
        <taxon>Spermatophyta</taxon>
        <taxon>Magnoliopsida</taxon>
        <taxon>eudicotyledons</taxon>
        <taxon>Gunneridae</taxon>
        <taxon>Pentapetalae</taxon>
        <taxon>rosids</taxon>
        <taxon>fabids</taxon>
        <taxon>Fabales</taxon>
        <taxon>Fabaceae</taxon>
        <taxon>Papilionoideae</taxon>
        <taxon>50 kb inversion clade</taxon>
        <taxon>dalbergioids sensu lato</taxon>
        <taxon>Dalbergieae</taxon>
        <taxon>Pterocarpus clade</taxon>
        <taxon>Stylosanthes</taxon>
    </lineage>
</organism>
<dbReference type="SUPFAM" id="SSF55277">
    <property type="entry name" value="GYF domain"/>
    <property type="match status" value="1"/>
</dbReference>
<dbReference type="InterPro" id="IPR036885">
    <property type="entry name" value="SWIB_MDM2_dom_sf"/>
</dbReference>
<dbReference type="SMART" id="SM00719">
    <property type="entry name" value="Plus3"/>
    <property type="match status" value="1"/>
</dbReference>
<sequence>MDDDVYDGSFWLEEINGQVQLEETPMTMRKKRRYVKRKKEFDGWGSTNLIQFLQSIGFDTSKQITQNEAASLINEYVRENSLQHPTKKKRIVCDQRLHLLFGRKTIGKLKINALLESHFAANCNESDDDMMFNSDDDDNSPRCETPRSVAASSERKSQPRQRVVVEKPKSCFAAIVPFNIKLVYLKRSLVQELVEDPETFEAKVVGSFIRVRCDPNDYLQKNSHQLLQVTGLEKGTNGDILLRASGFVEDISIQMLSDDNFSEEECEDLHQRVKDGLLKKPMIADIEKMTRILHEDVTKHWLERELVQLKHLIDRANEKGWRKELEDYLRKREKLQNPDEQERLLREVPQVIAEDLELESMSPEDPDENVENHVEEFWQPISKQPSKDTDLFLYKDTKLLDVPNPAKPETDSPKSIIGCSGPYKDRKLPDVPDPAKPESDSPKSILGRSASSEVPFLNVVTNGTMFNSVSGGTDAEKHQQQPEQLIGFSYENGVVSNPKQLIDFAHKNDALYKPEQVLNFALNTNEVSKPADSNGFRISVAPQAEPTQPSQPRPQPQVIELSDDDDDDNDSDEPIITKEVKPANQLGSQKWYYKDPHGNVQGPFDLILLKRWRDANYFPSDFKVWKEGESPNDAGLLVNILQSSPPFYI</sequence>
<dbReference type="SMART" id="SM00444">
    <property type="entry name" value="GYF"/>
    <property type="match status" value="1"/>
</dbReference>
<dbReference type="EMBL" id="JASCZI010090819">
    <property type="protein sequence ID" value="MED6146850.1"/>
    <property type="molecule type" value="Genomic_DNA"/>
</dbReference>
<feature type="domain" description="GYF" evidence="2">
    <location>
        <begin position="588"/>
        <end position="642"/>
    </location>
</feature>
<dbReference type="SUPFAM" id="SSF47592">
    <property type="entry name" value="SWIB/MDM2 domain"/>
    <property type="match status" value="1"/>
</dbReference>
<evidence type="ECO:0000313" key="6">
    <source>
        <dbReference type="Proteomes" id="UP001341840"/>
    </source>
</evidence>
<dbReference type="CDD" id="cd10567">
    <property type="entry name" value="SWIB-MDM2_like"/>
    <property type="match status" value="1"/>
</dbReference>
<comment type="caution">
    <text evidence="5">The sequence shown here is derived from an EMBL/GenBank/DDBJ whole genome shotgun (WGS) entry which is preliminary data.</text>
</comment>
<dbReference type="InterPro" id="IPR036128">
    <property type="entry name" value="Plus3-like_sf"/>
</dbReference>
<feature type="region of interest" description="Disordered" evidence="1">
    <location>
        <begin position="542"/>
        <end position="580"/>
    </location>
</feature>
<dbReference type="Proteomes" id="UP001341840">
    <property type="component" value="Unassembled WGS sequence"/>
</dbReference>
<dbReference type="Gene3D" id="1.10.245.10">
    <property type="entry name" value="SWIB/MDM2 domain"/>
    <property type="match status" value="1"/>
</dbReference>
<feature type="compositionally biased region" description="Basic and acidic residues" evidence="1">
    <location>
        <begin position="423"/>
        <end position="441"/>
    </location>
</feature>
<dbReference type="InterPro" id="IPR058668">
    <property type="entry name" value="NERD_dom"/>
</dbReference>
<name>A0ABU6TDS3_9FABA</name>